<keyword evidence="2 6" id="KW-0479">Metal-binding</keyword>
<dbReference type="SUPFAM" id="SSF56420">
    <property type="entry name" value="Peptide deformylase"/>
    <property type="match status" value="1"/>
</dbReference>
<sequence>MPGAPFAFAEKAERTSRHRITRVSKRTTTRNGTARPIRLLGDPVLRTECDPVRTFDTALEKLVDDMFVTMYEQDGAGVAANQVGSGLRLFVYDCEDDRGRRHVGHAVNPVLVAADGELLVESEGCLSLPGMRFETPRHAHAVVEGVDAKNRPVRVEGTGYFARCLQHECGHLDGKVYIDVLSGEVRREAMRAIRDLQRP</sequence>
<dbReference type="InterPro" id="IPR036821">
    <property type="entry name" value="Peptide_deformylase_sf"/>
</dbReference>
<dbReference type="PANTHER" id="PTHR10458:SF2">
    <property type="entry name" value="PEPTIDE DEFORMYLASE, MITOCHONDRIAL"/>
    <property type="match status" value="1"/>
</dbReference>
<feature type="active site" evidence="6">
    <location>
        <position position="168"/>
    </location>
</feature>
<dbReference type="PRINTS" id="PR01576">
    <property type="entry name" value="PDEFORMYLASE"/>
</dbReference>
<dbReference type="PANTHER" id="PTHR10458">
    <property type="entry name" value="PEPTIDE DEFORMYLASE"/>
    <property type="match status" value="1"/>
</dbReference>
<evidence type="ECO:0000256" key="6">
    <source>
        <dbReference type="HAMAP-Rule" id="MF_00163"/>
    </source>
</evidence>
<feature type="binding site" evidence="6">
    <location>
        <position position="171"/>
    </location>
    <ligand>
        <name>Fe cation</name>
        <dbReference type="ChEBI" id="CHEBI:24875"/>
    </ligand>
</feature>
<proteinExistence type="inferred from homology"/>
<evidence type="ECO:0000313" key="8">
    <source>
        <dbReference type="Proteomes" id="UP000462055"/>
    </source>
</evidence>
<comment type="catalytic activity">
    <reaction evidence="6">
        <text>N-terminal N-formyl-L-methionyl-[peptide] + H2O = N-terminal L-methionyl-[peptide] + formate</text>
        <dbReference type="Rhea" id="RHEA:24420"/>
        <dbReference type="Rhea" id="RHEA-COMP:10639"/>
        <dbReference type="Rhea" id="RHEA-COMP:10640"/>
        <dbReference type="ChEBI" id="CHEBI:15377"/>
        <dbReference type="ChEBI" id="CHEBI:15740"/>
        <dbReference type="ChEBI" id="CHEBI:49298"/>
        <dbReference type="ChEBI" id="CHEBI:64731"/>
        <dbReference type="EC" id="3.5.1.88"/>
    </reaction>
</comment>
<dbReference type="EC" id="3.5.1.88" evidence="6"/>
<feature type="binding site" evidence="6">
    <location>
        <position position="167"/>
    </location>
    <ligand>
        <name>Fe cation</name>
        <dbReference type="ChEBI" id="CHEBI:24875"/>
    </ligand>
</feature>
<dbReference type="EMBL" id="WBMS02000028">
    <property type="protein sequence ID" value="MWA04549.1"/>
    <property type="molecule type" value="Genomic_DNA"/>
</dbReference>
<dbReference type="GO" id="GO:0006412">
    <property type="term" value="P:translation"/>
    <property type="evidence" value="ECO:0007669"/>
    <property type="project" value="UniProtKB-UniRule"/>
</dbReference>
<accession>A0A6I4MP20</accession>
<dbReference type="Gene3D" id="3.90.45.10">
    <property type="entry name" value="Peptide deformylase"/>
    <property type="match status" value="1"/>
</dbReference>
<comment type="similarity">
    <text evidence="1 6">Belongs to the polypeptide deformylase family.</text>
</comment>
<keyword evidence="4 6" id="KW-0648">Protein biosynthesis</keyword>
<protein>
    <recommendedName>
        <fullName evidence="6">Peptide deformylase</fullName>
        <shortName evidence="6">PDF</shortName>
        <ecNumber evidence="6">3.5.1.88</ecNumber>
    </recommendedName>
    <alternativeName>
        <fullName evidence="6">Polypeptide deformylase</fullName>
    </alternativeName>
</protein>
<dbReference type="InterPro" id="IPR023635">
    <property type="entry name" value="Peptide_deformylase"/>
</dbReference>
<dbReference type="HAMAP" id="MF_00163">
    <property type="entry name" value="Pep_deformylase"/>
    <property type="match status" value="1"/>
</dbReference>
<evidence type="ECO:0000256" key="5">
    <source>
        <dbReference type="ARBA" id="ARBA00023004"/>
    </source>
</evidence>
<evidence type="ECO:0000256" key="3">
    <source>
        <dbReference type="ARBA" id="ARBA00022801"/>
    </source>
</evidence>
<dbReference type="NCBIfam" id="NF001159">
    <property type="entry name" value="PRK00150.1-3"/>
    <property type="match status" value="1"/>
</dbReference>
<dbReference type="PIRSF" id="PIRSF004749">
    <property type="entry name" value="Pep_def"/>
    <property type="match status" value="1"/>
</dbReference>
<dbReference type="NCBIfam" id="TIGR00079">
    <property type="entry name" value="pept_deformyl"/>
    <property type="match status" value="1"/>
</dbReference>
<dbReference type="GO" id="GO:0042586">
    <property type="term" value="F:peptide deformylase activity"/>
    <property type="evidence" value="ECO:0007669"/>
    <property type="project" value="UniProtKB-UniRule"/>
</dbReference>
<comment type="function">
    <text evidence="6">Removes the formyl group from the N-terminal Met of newly synthesized proteins. Requires at least a dipeptide for an efficient rate of reaction. N-terminal L-methionine is a prerequisite for activity but the enzyme has broad specificity at other positions.</text>
</comment>
<keyword evidence="5 6" id="KW-0408">Iron</keyword>
<dbReference type="CDD" id="cd00487">
    <property type="entry name" value="Pep_deformylase"/>
    <property type="match status" value="1"/>
</dbReference>
<gene>
    <name evidence="6 7" type="primary">def</name>
    <name evidence="7" type="ORF">F8568_030050</name>
</gene>
<dbReference type="Pfam" id="PF01327">
    <property type="entry name" value="Pep_deformylase"/>
    <property type="match status" value="1"/>
</dbReference>
<evidence type="ECO:0000256" key="1">
    <source>
        <dbReference type="ARBA" id="ARBA00010759"/>
    </source>
</evidence>
<name>A0A6I4MP20_9ACTN</name>
<evidence type="ECO:0000256" key="2">
    <source>
        <dbReference type="ARBA" id="ARBA00022723"/>
    </source>
</evidence>
<organism evidence="7 8">
    <name type="scientific">Actinomadura physcomitrii</name>
    <dbReference type="NCBI Taxonomy" id="2650748"/>
    <lineage>
        <taxon>Bacteria</taxon>
        <taxon>Bacillati</taxon>
        <taxon>Actinomycetota</taxon>
        <taxon>Actinomycetes</taxon>
        <taxon>Streptosporangiales</taxon>
        <taxon>Thermomonosporaceae</taxon>
        <taxon>Actinomadura</taxon>
    </lineage>
</organism>
<reference evidence="7" key="1">
    <citation type="submission" date="2019-12" db="EMBL/GenBank/DDBJ databases">
        <title>Actinomadura physcomitrii sp. nov., a novel actinomycete isolated from moss [Physcomitrium sphaericum (Ludw) Fuernr].</title>
        <authorList>
            <person name="Zhuang X."/>
        </authorList>
    </citation>
    <scope>NUCLEOTIDE SEQUENCE [LARGE SCALE GENOMIC DNA]</scope>
    <source>
        <strain evidence="7">LD22</strain>
    </source>
</reference>
<evidence type="ECO:0000256" key="4">
    <source>
        <dbReference type="ARBA" id="ARBA00022917"/>
    </source>
</evidence>
<keyword evidence="8" id="KW-1185">Reference proteome</keyword>
<comment type="cofactor">
    <cofactor evidence="6">
        <name>Fe(2+)</name>
        <dbReference type="ChEBI" id="CHEBI:29033"/>
    </cofactor>
    <text evidence="6">Binds 1 Fe(2+) ion.</text>
</comment>
<dbReference type="Proteomes" id="UP000462055">
    <property type="component" value="Unassembled WGS sequence"/>
</dbReference>
<keyword evidence="3 6" id="KW-0378">Hydrolase</keyword>
<dbReference type="GO" id="GO:0046872">
    <property type="term" value="F:metal ion binding"/>
    <property type="evidence" value="ECO:0007669"/>
    <property type="project" value="UniProtKB-KW"/>
</dbReference>
<evidence type="ECO:0000313" key="7">
    <source>
        <dbReference type="EMBL" id="MWA04549.1"/>
    </source>
</evidence>
<comment type="caution">
    <text evidence="7">The sequence shown here is derived from an EMBL/GenBank/DDBJ whole genome shotgun (WGS) entry which is preliminary data.</text>
</comment>
<dbReference type="AlphaFoldDB" id="A0A6I4MP20"/>
<feature type="binding site" evidence="6">
    <location>
        <position position="125"/>
    </location>
    <ligand>
        <name>Fe cation</name>
        <dbReference type="ChEBI" id="CHEBI:24875"/>
    </ligand>
</feature>